<dbReference type="AlphaFoldDB" id="A0A0R0D9L1"/>
<dbReference type="Proteomes" id="UP000050956">
    <property type="component" value="Unassembled WGS sequence"/>
</dbReference>
<organism evidence="1 2">
    <name type="scientific">Stenotrophomonas ginsengisoli</name>
    <dbReference type="NCBI Taxonomy" id="336566"/>
    <lineage>
        <taxon>Bacteria</taxon>
        <taxon>Pseudomonadati</taxon>
        <taxon>Pseudomonadota</taxon>
        <taxon>Gammaproteobacteria</taxon>
        <taxon>Lysobacterales</taxon>
        <taxon>Lysobacteraceae</taxon>
        <taxon>Stenotrophomonas</taxon>
    </lineage>
</organism>
<evidence type="ECO:0000313" key="2">
    <source>
        <dbReference type="Proteomes" id="UP000050956"/>
    </source>
</evidence>
<comment type="caution">
    <text evidence="1">The sequence shown here is derived from an EMBL/GenBank/DDBJ whole genome shotgun (WGS) entry which is preliminary data.</text>
</comment>
<dbReference type="STRING" id="336566.ABB30_03630"/>
<dbReference type="RefSeq" id="WP_057636955.1">
    <property type="nucleotide sequence ID" value="NZ_LDJM01000010.1"/>
</dbReference>
<dbReference type="OrthoDB" id="10011383at2"/>
<dbReference type="PATRIC" id="fig|336566.3.peg.56"/>
<accession>A0A0R0D9L1</accession>
<keyword evidence="2" id="KW-1185">Reference proteome</keyword>
<sequence length="244" mass="25767">MTSQMIRWYGPGRHEALRAAVAARLQLWLQQWALTPEGLSVQLSTGAIDSGAWQRCTGADGANAWAGLGRTDLAQLGSLLANAPLRHATDSEHARAVGTDALQAMFASLLEHASTQRPEAALPDGALVERHGWVALDVCWAAFTFVLLMDPALCDQLAPPQRKSAGLTRRASALGPSRATLTARLDLGSVDVALVSSLRPGDVLRTSVPLDALLSLAAAEGRTVSTGRLALLDQHKAITVESSL</sequence>
<evidence type="ECO:0008006" key="3">
    <source>
        <dbReference type="Google" id="ProtNLM"/>
    </source>
</evidence>
<dbReference type="Gene3D" id="2.30.330.10">
    <property type="entry name" value="SpoA-like"/>
    <property type="match status" value="1"/>
</dbReference>
<dbReference type="InterPro" id="IPR036429">
    <property type="entry name" value="SpoA-like_sf"/>
</dbReference>
<reference evidence="1 2" key="1">
    <citation type="submission" date="2015-05" db="EMBL/GenBank/DDBJ databases">
        <title>Genome sequencing and analysis of members of genus Stenotrophomonas.</title>
        <authorList>
            <person name="Patil P.P."/>
            <person name="Midha S."/>
            <person name="Patil P.B."/>
        </authorList>
    </citation>
    <scope>NUCLEOTIDE SEQUENCE [LARGE SCALE GENOMIC DNA]</scope>
    <source>
        <strain evidence="1 2">DSM 24757</strain>
    </source>
</reference>
<dbReference type="EMBL" id="LDJM01000010">
    <property type="protein sequence ID" value="KRG78416.1"/>
    <property type="molecule type" value="Genomic_DNA"/>
</dbReference>
<proteinExistence type="predicted"/>
<name>A0A0R0D9L1_9GAMM</name>
<evidence type="ECO:0000313" key="1">
    <source>
        <dbReference type="EMBL" id="KRG78416.1"/>
    </source>
</evidence>
<gene>
    <name evidence="1" type="ORF">ABB30_03630</name>
</gene>
<protein>
    <recommendedName>
        <fullName evidence="3">Flagellar motor switch protein FliN-like C-terminal domain-containing protein</fullName>
    </recommendedName>
</protein>